<name>A0ABP7D945_9ACTN</name>
<evidence type="ECO:0000313" key="1">
    <source>
        <dbReference type="EMBL" id="GAA3702358.1"/>
    </source>
</evidence>
<dbReference type="SUPFAM" id="SSF52540">
    <property type="entry name" value="P-loop containing nucleoside triphosphate hydrolases"/>
    <property type="match status" value="1"/>
</dbReference>
<dbReference type="Proteomes" id="UP001500051">
    <property type="component" value="Unassembled WGS sequence"/>
</dbReference>
<sequence length="156" mass="17862">MTEPVLIMVCGLPGAGKTTMARSLAAERTAIRLCPDDWLEALEVSLWDGVQRDRVERLQWELACELLRAGNVVVIEWGTWGRAERDRLRIEARTLGAQVELVFLDPPTEELWRRLQERGQLDPPISRSDLDGWDRVYERPDEDELDAYDASLVTTD</sequence>
<evidence type="ECO:0000313" key="2">
    <source>
        <dbReference type="Proteomes" id="UP001500051"/>
    </source>
</evidence>
<reference evidence="2" key="1">
    <citation type="journal article" date="2019" name="Int. J. Syst. Evol. Microbiol.">
        <title>The Global Catalogue of Microorganisms (GCM) 10K type strain sequencing project: providing services to taxonomists for standard genome sequencing and annotation.</title>
        <authorList>
            <consortium name="The Broad Institute Genomics Platform"/>
            <consortium name="The Broad Institute Genome Sequencing Center for Infectious Disease"/>
            <person name="Wu L."/>
            <person name="Ma J."/>
        </authorList>
    </citation>
    <scope>NUCLEOTIDE SEQUENCE [LARGE SCALE GENOMIC DNA]</scope>
    <source>
        <strain evidence="2">JCM 16548</strain>
    </source>
</reference>
<gene>
    <name evidence="1" type="ORF">GCM10022204_19260</name>
</gene>
<proteinExistence type="predicted"/>
<dbReference type="PANTHER" id="PTHR37807">
    <property type="entry name" value="OS07G0160300 PROTEIN"/>
    <property type="match status" value="1"/>
</dbReference>
<dbReference type="EMBL" id="BAAAYX010000004">
    <property type="protein sequence ID" value="GAA3702358.1"/>
    <property type="molecule type" value="Genomic_DNA"/>
</dbReference>
<keyword evidence="2" id="KW-1185">Reference proteome</keyword>
<comment type="caution">
    <text evidence="1">The sequence shown here is derived from an EMBL/GenBank/DDBJ whole genome shotgun (WGS) entry which is preliminary data.</text>
</comment>
<dbReference type="RefSeq" id="WP_344812110.1">
    <property type="nucleotide sequence ID" value="NZ_BAAAYX010000004.1"/>
</dbReference>
<accession>A0ABP7D945</accession>
<dbReference type="PRINTS" id="PR01100">
    <property type="entry name" value="SHIKIMTKNASE"/>
</dbReference>
<dbReference type="Gene3D" id="3.40.50.300">
    <property type="entry name" value="P-loop containing nucleotide triphosphate hydrolases"/>
    <property type="match status" value="1"/>
</dbReference>
<organism evidence="1 2">
    <name type="scientific">Microlunatus aurantiacus</name>
    <dbReference type="NCBI Taxonomy" id="446786"/>
    <lineage>
        <taxon>Bacteria</taxon>
        <taxon>Bacillati</taxon>
        <taxon>Actinomycetota</taxon>
        <taxon>Actinomycetes</taxon>
        <taxon>Propionibacteriales</taxon>
        <taxon>Propionibacteriaceae</taxon>
        <taxon>Microlunatus</taxon>
    </lineage>
</organism>
<dbReference type="Pfam" id="PF13671">
    <property type="entry name" value="AAA_33"/>
    <property type="match status" value="1"/>
</dbReference>
<dbReference type="PANTHER" id="PTHR37807:SF3">
    <property type="entry name" value="OS07G0160300 PROTEIN"/>
    <property type="match status" value="1"/>
</dbReference>
<dbReference type="InterPro" id="IPR027417">
    <property type="entry name" value="P-loop_NTPase"/>
</dbReference>
<protein>
    <submittedName>
        <fullName evidence="1">AAA family ATPase</fullName>
    </submittedName>
</protein>